<dbReference type="Proteomes" id="UP000694892">
    <property type="component" value="Chromosome 7L"/>
</dbReference>
<organism evidence="1 2">
    <name type="scientific">Xenopus laevis</name>
    <name type="common">African clawed frog</name>
    <dbReference type="NCBI Taxonomy" id="8355"/>
    <lineage>
        <taxon>Eukaryota</taxon>
        <taxon>Metazoa</taxon>
        <taxon>Chordata</taxon>
        <taxon>Craniata</taxon>
        <taxon>Vertebrata</taxon>
        <taxon>Euteleostomi</taxon>
        <taxon>Amphibia</taxon>
        <taxon>Batrachia</taxon>
        <taxon>Anura</taxon>
        <taxon>Pipoidea</taxon>
        <taxon>Pipidae</taxon>
        <taxon>Xenopodinae</taxon>
        <taxon>Xenopus</taxon>
        <taxon>Xenopus</taxon>
    </lineage>
</organism>
<feature type="non-terminal residue" evidence="1">
    <location>
        <position position="1"/>
    </location>
</feature>
<sequence>FLWLPSINQYIMLLSWANCTKHSAPRVNTVKKWESVSDMYTTCGLLLSLNEVNWDSIHMDFELHKF</sequence>
<evidence type="ECO:0000313" key="1">
    <source>
        <dbReference type="EMBL" id="OCT71598.1"/>
    </source>
</evidence>
<dbReference type="EMBL" id="CM004478">
    <property type="protein sequence ID" value="OCT71598.1"/>
    <property type="molecule type" value="Genomic_DNA"/>
</dbReference>
<name>A0A974HB81_XENLA</name>
<accession>A0A974HB81</accession>
<dbReference type="AlphaFoldDB" id="A0A974HB81"/>
<proteinExistence type="predicted"/>
<gene>
    <name evidence="1" type="ORF">XELAEV_18034576mg</name>
</gene>
<evidence type="ECO:0000313" key="2">
    <source>
        <dbReference type="Proteomes" id="UP000694892"/>
    </source>
</evidence>
<reference evidence="2" key="1">
    <citation type="journal article" date="2016" name="Nature">
        <title>Genome evolution in the allotetraploid frog Xenopus laevis.</title>
        <authorList>
            <person name="Session A.M."/>
            <person name="Uno Y."/>
            <person name="Kwon T."/>
            <person name="Chapman J.A."/>
            <person name="Toyoda A."/>
            <person name="Takahashi S."/>
            <person name="Fukui A."/>
            <person name="Hikosaka A."/>
            <person name="Suzuki A."/>
            <person name="Kondo M."/>
            <person name="van Heeringen S.J."/>
            <person name="Quigley I."/>
            <person name="Heinz S."/>
            <person name="Ogino H."/>
            <person name="Ochi H."/>
            <person name="Hellsten U."/>
            <person name="Lyons J.B."/>
            <person name="Simakov O."/>
            <person name="Putnam N."/>
            <person name="Stites J."/>
            <person name="Kuroki Y."/>
            <person name="Tanaka T."/>
            <person name="Michiue T."/>
            <person name="Watanabe M."/>
            <person name="Bogdanovic O."/>
            <person name="Lister R."/>
            <person name="Georgiou G."/>
            <person name="Paranjpe S.S."/>
            <person name="van Kruijsbergen I."/>
            <person name="Shu S."/>
            <person name="Carlson J."/>
            <person name="Kinoshita T."/>
            <person name="Ohta Y."/>
            <person name="Mawaribuchi S."/>
            <person name="Jenkins J."/>
            <person name="Grimwood J."/>
            <person name="Schmutz J."/>
            <person name="Mitros T."/>
            <person name="Mozaffari S.V."/>
            <person name="Suzuki Y."/>
            <person name="Haramoto Y."/>
            <person name="Yamamoto T.S."/>
            <person name="Takagi C."/>
            <person name="Heald R."/>
            <person name="Miller K."/>
            <person name="Haudenschild C."/>
            <person name="Kitzman J."/>
            <person name="Nakayama T."/>
            <person name="Izutsu Y."/>
            <person name="Robert J."/>
            <person name="Fortriede J."/>
            <person name="Burns K."/>
            <person name="Lotay V."/>
            <person name="Karimi K."/>
            <person name="Yasuoka Y."/>
            <person name="Dichmann D.S."/>
            <person name="Flajnik M.F."/>
            <person name="Houston D.W."/>
            <person name="Shendure J."/>
            <person name="DuPasquier L."/>
            <person name="Vize P.D."/>
            <person name="Zorn A.M."/>
            <person name="Ito M."/>
            <person name="Marcotte E.M."/>
            <person name="Wallingford J.B."/>
            <person name="Ito Y."/>
            <person name="Asashima M."/>
            <person name="Ueno N."/>
            <person name="Matsuda Y."/>
            <person name="Veenstra G.J."/>
            <person name="Fujiyama A."/>
            <person name="Harland R.M."/>
            <person name="Taira M."/>
            <person name="Rokhsar D.S."/>
        </authorList>
    </citation>
    <scope>NUCLEOTIDE SEQUENCE [LARGE SCALE GENOMIC DNA]</scope>
    <source>
        <strain evidence="2">J</strain>
    </source>
</reference>
<protein>
    <submittedName>
        <fullName evidence="1">Uncharacterized protein</fullName>
    </submittedName>
</protein>